<dbReference type="GO" id="GO:0008017">
    <property type="term" value="F:microtubule binding"/>
    <property type="evidence" value="ECO:0007669"/>
    <property type="project" value="InterPro"/>
</dbReference>
<accession>A0A1J4KJ05</accession>
<evidence type="ECO:0000313" key="4">
    <source>
        <dbReference type="Proteomes" id="UP000179807"/>
    </source>
</evidence>
<dbReference type="EMBL" id="MLAK01000633">
    <property type="protein sequence ID" value="OHT09662.1"/>
    <property type="molecule type" value="Genomic_DNA"/>
</dbReference>
<dbReference type="PANTHER" id="PTHR46302:SF3">
    <property type="entry name" value="DOUBLECORTIN DOMAIN-CONTAINING PROTEIN 1"/>
    <property type="match status" value="1"/>
</dbReference>
<feature type="region of interest" description="Disordered" evidence="1">
    <location>
        <begin position="162"/>
        <end position="227"/>
    </location>
</feature>
<evidence type="ECO:0000259" key="2">
    <source>
        <dbReference type="PROSITE" id="PS50309"/>
    </source>
</evidence>
<protein>
    <recommendedName>
        <fullName evidence="2">Doublecortin domain-containing protein</fullName>
    </recommendedName>
</protein>
<dbReference type="InterPro" id="IPR036572">
    <property type="entry name" value="Doublecortin_dom_sf"/>
</dbReference>
<feature type="compositionally biased region" description="Low complexity" evidence="1">
    <location>
        <begin position="178"/>
        <end position="196"/>
    </location>
</feature>
<comment type="caution">
    <text evidence="3">The sequence shown here is derived from an EMBL/GenBank/DDBJ whole genome shotgun (WGS) entry which is preliminary data.</text>
</comment>
<gene>
    <name evidence="3" type="ORF">TRFO_21381</name>
</gene>
<feature type="compositionally biased region" description="Basic and acidic residues" evidence="1">
    <location>
        <begin position="165"/>
        <end position="174"/>
    </location>
</feature>
<dbReference type="PROSITE" id="PS50309">
    <property type="entry name" value="DC"/>
    <property type="match status" value="1"/>
</dbReference>
<keyword evidence="4" id="KW-1185">Reference proteome</keyword>
<dbReference type="InterPro" id="IPR043188">
    <property type="entry name" value="DCDC1"/>
</dbReference>
<evidence type="ECO:0000256" key="1">
    <source>
        <dbReference type="SAM" id="MobiDB-lite"/>
    </source>
</evidence>
<dbReference type="AlphaFoldDB" id="A0A1J4KJ05"/>
<dbReference type="PANTHER" id="PTHR46302">
    <property type="entry name" value="DOUBLECORTIN DOMAIN-CONTAINING PROTEIN 1"/>
    <property type="match status" value="1"/>
</dbReference>
<feature type="compositionally biased region" description="Polar residues" evidence="1">
    <location>
        <begin position="197"/>
        <end position="227"/>
    </location>
</feature>
<name>A0A1J4KJ05_9EUKA</name>
<sequence length="655" mass="73818">MSSTSPKQNRERNYFLRLNGKPADTAIEFTSNGVLNTLLLKSRDLFGLQTPITIVYTENGEVVKRLDDVPDDSTLVLSCGEQFIGKLFYFVENGRPKTNREKPRYRSNGSLQKLLTDATSLLNLKQPAKIIFTEAGKRIRSLEEVPDGSTLVVSTGSSFVQAMSPKERKQKLMDSIRSSPQNNSTSPNNNNTQNNSGDFTSPTRVSKNNSAPASPISFDNASTRSSMTAITTSNATKSRYARYHQLLAVLPGSVEDHIRDSMLATYVSMPEEMKQSLENTDAYETMLTQTQIHLFTEQLVHQMICQQRSSSPVDSQICDWALNTLNEISMSDVHFAISGPRYSGKTMMLSTLSSILYRKIIASDERDHYMMFPFNFNLHALNLDSPMQLYPAIINITFNSARYARFELLPFLLNLRQWFLSASTYGTMTKLPPELSNIPNVDSKAILQLGKQFHTAFHTDTDINEFLNLMFSFPNNLAWAIGMKSAVYIIDHLDYSTPDAIKALSATIRTIPYIVASQNDKSFTKSFKVKNATQLFTENSIEYNDNREIYIPDLQLRFGAHALMGCPGFISSYIRLCELVENNIQMEEKSSLKGTRYSQIVPKIGIFRRCEAEQEFKKFALALAMANSTIITFDALNNIDDEQTLSIKIANRNSK</sequence>
<dbReference type="InterPro" id="IPR003533">
    <property type="entry name" value="Doublecortin_dom"/>
</dbReference>
<dbReference type="GeneID" id="94836638"/>
<dbReference type="RefSeq" id="XP_068362798.1">
    <property type="nucleotide sequence ID" value="XM_068501934.1"/>
</dbReference>
<dbReference type="GO" id="GO:1902412">
    <property type="term" value="P:regulation of mitotic cytokinesis"/>
    <property type="evidence" value="ECO:0007669"/>
    <property type="project" value="InterPro"/>
</dbReference>
<dbReference type="VEuPathDB" id="TrichDB:TRFO_21381"/>
<reference evidence="3" key="1">
    <citation type="submission" date="2016-10" db="EMBL/GenBank/DDBJ databases">
        <authorList>
            <person name="Benchimol M."/>
            <person name="Almeida L.G."/>
            <person name="Vasconcelos A.T."/>
            <person name="Perreira-Neves A."/>
            <person name="Rosa I.A."/>
            <person name="Tasca T."/>
            <person name="Bogo M.R."/>
            <person name="de Souza W."/>
        </authorList>
    </citation>
    <scope>NUCLEOTIDE SEQUENCE [LARGE SCALE GENOMIC DNA]</scope>
    <source>
        <strain evidence="3">K</strain>
    </source>
</reference>
<dbReference type="Proteomes" id="UP000179807">
    <property type="component" value="Unassembled WGS sequence"/>
</dbReference>
<feature type="domain" description="Doublecortin" evidence="2">
    <location>
        <begin position="110"/>
        <end position="159"/>
    </location>
</feature>
<dbReference type="SUPFAM" id="SSF89837">
    <property type="entry name" value="Doublecortin (DC)"/>
    <property type="match status" value="1"/>
</dbReference>
<dbReference type="GO" id="GO:0035556">
    <property type="term" value="P:intracellular signal transduction"/>
    <property type="evidence" value="ECO:0007669"/>
    <property type="project" value="InterPro"/>
</dbReference>
<organism evidence="3 4">
    <name type="scientific">Tritrichomonas foetus</name>
    <dbReference type="NCBI Taxonomy" id="1144522"/>
    <lineage>
        <taxon>Eukaryota</taxon>
        <taxon>Metamonada</taxon>
        <taxon>Parabasalia</taxon>
        <taxon>Tritrichomonadida</taxon>
        <taxon>Tritrichomonadidae</taxon>
        <taxon>Tritrichomonas</taxon>
    </lineage>
</organism>
<evidence type="ECO:0000313" key="3">
    <source>
        <dbReference type="EMBL" id="OHT09662.1"/>
    </source>
</evidence>
<proteinExistence type="predicted"/>
<dbReference type="GO" id="GO:0030496">
    <property type="term" value="C:midbody"/>
    <property type="evidence" value="ECO:0007669"/>
    <property type="project" value="TreeGrafter"/>
</dbReference>